<dbReference type="Proteomes" id="UP001281305">
    <property type="component" value="Chromosome"/>
</dbReference>
<dbReference type="PANTHER" id="PTHR38436">
    <property type="entry name" value="POLYKETIDE CYCLASE SNOAL-LIKE DOMAIN"/>
    <property type="match status" value="1"/>
</dbReference>
<organism evidence="1 2">
    <name type="scientific">Roseovarius rhodophyticola</name>
    <dbReference type="NCBI Taxonomy" id="3080827"/>
    <lineage>
        <taxon>Bacteria</taxon>
        <taxon>Pseudomonadati</taxon>
        <taxon>Pseudomonadota</taxon>
        <taxon>Alphaproteobacteria</taxon>
        <taxon>Rhodobacterales</taxon>
        <taxon>Roseobacteraceae</taxon>
        <taxon>Roseovarius</taxon>
    </lineage>
</organism>
<name>A0ABZ2TBY2_9RHOB</name>
<keyword evidence="2" id="KW-1185">Reference proteome</keyword>
<dbReference type="InterPro" id="IPR009959">
    <property type="entry name" value="Cyclase_SnoaL-like"/>
</dbReference>
<accession>A0ABZ2TBY2</accession>
<sequence length="157" mass="16918">MTRLTSLFLAGTQAAAPVMVQADDLDVIKSFYADLLTTPADVTSDAVRSVVAEDWVSIPTPRGGPGAEGLLKTLKGFGAVIPDLAWAPQEILQDGNRYIVRGKATGTPAVPFLGVEPTGKRFEIMSIDIHTIEDGKIVQSYHVEEWLSAQQQLLPDD</sequence>
<protein>
    <submittedName>
        <fullName evidence="1">Ester cyclase</fullName>
    </submittedName>
</protein>
<proteinExistence type="predicted"/>
<gene>
    <name evidence="1" type="ORF">RZS32_012375</name>
</gene>
<evidence type="ECO:0000313" key="1">
    <source>
        <dbReference type="EMBL" id="WYK17206.1"/>
    </source>
</evidence>
<dbReference type="Pfam" id="PF07366">
    <property type="entry name" value="SnoaL"/>
    <property type="match status" value="1"/>
</dbReference>
<dbReference type="RefSeq" id="WP_317057278.1">
    <property type="nucleotide sequence ID" value="NZ_CP146606.1"/>
</dbReference>
<dbReference type="Gene3D" id="3.10.450.50">
    <property type="match status" value="1"/>
</dbReference>
<dbReference type="PANTHER" id="PTHR38436:SF1">
    <property type="entry name" value="ESTER CYCLASE"/>
    <property type="match status" value="1"/>
</dbReference>
<dbReference type="EMBL" id="CP146606">
    <property type="protein sequence ID" value="WYK17206.1"/>
    <property type="molecule type" value="Genomic_DNA"/>
</dbReference>
<dbReference type="SUPFAM" id="SSF54427">
    <property type="entry name" value="NTF2-like"/>
    <property type="match status" value="1"/>
</dbReference>
<evidence type="ECO:0000313" key="2">
    <source>
        <dbReference type="Proteomes" id="UP001281305"/>
    </source>
</evidence>
<dbReference type="InterPro" id="IPR032710">
    <property type="entry name" value="NTF2-like_dom_sf"/>
</dbReference>
<reference evidence="1 2" key="1">
    <citation type="submission" date="2024-02" db="EMBL/GenBank/DDBJ databases">
        <title>Roseovarius strain W115 nov., isolated from a marine algae.</title>
        <authorList>
            <person name="Lee M.W."/>
            <person name="Lee J.K."/>
            <person name="Kim J.M."/>
            <person name="Choi D.G."/>
            <person name="Baek J.H."/>
            <person name="Bayburt H."/>
            <person name="Jung J.J."/>
            <person name="Han D.M."/>
            <person name="Jeon C.O."/>
        </authorList>
    </citation>
    <scope>NUCLEOTIDE SEQUENCE [LARGE SCALE GENOMIC DNA]</scope>
    <source>
        <strain evidence="1 2">W115</strain>
    </source>
</reference>